<evidence type="ECO:0000256" key="1">
    <source>
        <dbReference type="ARBA" id="ARBA00023117"/>
    </source>
</evidence>
<dbReference type="SMART" id="SM00320">
    <property type="entry name" value="WD40"/>
    <property type="match status" value="6"/>
</dbReference>
<feature type="compositionally biased region" description="Low complexity" evidence="4">
    <location>
        <begin position="462"/>
        <end position="476"/>
    </location>
</feature>
<feature type="compositionally biased region" description="Acidic residues" evidence="4">
    <location>
        <begin position="825"/>
        <end position="854"/>
    </location>
</feature>
<feature type="compositionally biased region" description="Basic and acidic residues" evidence="4">
    <location>
        <begin position="1649"/>
        <end position="1658"/>
    </location>
</feature>
<feature type="region of interest" description="Disordered" evidence="4">
    <location>
        <begin position="780"/>
        <end position="807"/>
    </location>
</feature>
<feature type="compositionally biased region" description="Polar residues" evidence="4">
    <location>
        <begin position="486"/>
        <end position="519"/>
    </location>
</feature>
<feature type="compositionally biased region" description="Acidic residues" evidence="4">
    <location>
        <begin position="1690"/>
        <end position="1704"/>
    </location>
</feature>
<name>A0A9W8G6W6_9FUNG</name>
<comment type="caution">
    <text evidence="6">The sequence shown here is derived from an EMBL/GenBank/DDBJ whole genome shotgun (WGS) entry which is preliminary data.</text>
</comment>
<dbReference type="InterPro" id="IPR052060">
    <property type="entry name" value="Bromo_WD_repeat"/>
</dbReference>
<dbReference type="InterPro" id="IPR015943">
    <property type="entry name" value="WD40/YVTN_repeat-like_dom_sf"/>
</dbReference>
<dbReference type="PROSITE" id="PS50014">
    <property type="entry name" value="BROMODOMAIN_2"/>
    <property type="match status" value="1"/>
</dbReference>
<dbReference type="Pfam" id="PF25437">
    <property type="entry name" value="BRWD1_N"/>
    <property type="match status" value="1"/>
</dbReference>
<feature type="domain" description="Bromo" evidence="5">
    <location>
        <begin position="1480"/>
        <end position="1551"/>
    </location>
</feature>
<feature type="compositionally biased region" description="Basic and acidic residues" evidence="4">
    <location>
        <begin position="887"/>
        <end position="898"/>
    </location>
</feature>
<feature type="repeat" description="WD" evidence="3">
    <location>
        <begin position="171"/>
        <end position="212"/>
    </location>
</feature>
<reference evidence="6" key="1">
    <citation type="submission" date="2022-07" db="EMBL/GenBank/DDBJ databases">
        <title>Phylogenomic reconstructions and comparative analyses of Kickxellomycotina fungi.</title>
        <authorList>
            <person name="Reynolds N.K."/>
            <person name="Stajich J.E."/>
            <person name="Barry K."/>
            <person name="Grigoriev I.V."/>
            <person name="Crous P."/>
            <person name="Smith M.E."/>
        </authorList>
    </citation>
    <scope>NUCLEOTIDE SEQUENCE</scope>
    <source>
        <strain evidence="6">NRRL 3115</strain>
    </source>
</reference>
<feature type="compositionally biased region" description="Low complexity" evidence="4">
    <location>
        <begin position="1670"/>
        <end position="1686"/>
    </location>
</feature>
<evidence type="ECO:0000256" key="4">
    <source>
        <dbReference type="SAM" id="MobiDB-lite"/>
    </source>
</evidence>
<evidence type="ECO:0000313" key="6">
    <source>
        <dbReference type="EMBL" id="KAJ2677685.1"/>
    </source>
</evidence>
<feature type="compositionally biased region" description="Acidic residues" evidence="4">
    <location>
        <begin position="928"/>
        <end position="943"/>
    </location>
</feature>
<feature type="region of interest" description="Disordered" evidence="4">
    <location>
        <begin position="1109"/>
        <end position="1141"/>
    </location>
</feature>
<organism evidence="6 7">
    <name type="scientific">Coemansia spiralis</name>
    <dbReference type="NCBI Taxonomy" id="417178"/>
    <lineage>
        <taxon>Eukaryota</taxon>
        <taxon>Fungi</taxon>
        <taxon>Fungi incertae sedis</taxon>
        <taxon>Zoopagomycota</taxon>
        <taxon>Kickxellomycotina</taxon>
        <taxon>Kickxellomycetes</taxon>
        <taxon>Kickxellales</taxon>
        <taxon>Kickxellaceae</taxon>
        <taxon>Coemansia</taxon>
    </lineage>
</organism>
<dbReference type="Proteomes" id="UP001151518">
    <property type="component" value="Unassembled WGS sequence"/>
</dbReference>
<dbReference type="PROSITE" id="PS50294">
    <property type="entry name" value="WD_REPEATS_REGION"/>
    <property type="match status" value="2"/>
</dbReference>
<feature type="region of interest" description="Disordered" evidence="4">
    <location>
        <begin position="819"/>
        <end position="1077"/>
    </location>
</feature>
<protein>
    <recommendedName>
        <fullName evidence="5">Bromo domain-containing protein</fullName>
    </recommendedName>
</protein>
<dbReference type="InterPro" id="IPR036427">
    <property type="entry name" value="Bromodomain-like_sf"/>
</dbReference>
<evidence type="ECO:0000256" key="3">
    <source>
        <dbReference type="PROSITE-ProRule" id="PRU00221"/>
    </source>
</evidence>
<keyword evidence="1 2" id="KW-0103">Bromodomain</keyword>
<proteinExistence type="predicted"/>
<feature type="compositionally biased region" description="Low complexity" evidence="4">
    <location>
        <begin position="1589"/>
        <end position="1607"/>
    </location>
</feature>
<feature type="compositionally biased region" description="Low complexity" evidence="4">
    <location>
        <begin position="1002"/>
        <end position="1011"/>
    </location>
</feature>
<feature type="compositionally biased region" description="Basic residues" evidence="4">
    <location>
        <begin position="1195"/>
        <end position="1205"/>
    </location>
</feature>
<feature type="compositionally biased region" description="Acidic residues" evidence="4">
    <location>
        <begin position="1047"/>
        <end position="1060"/>
    </location>
</feature>
<dbReference type="GO" id="GO:0007010">
    <property type="term" value="P:cytoskeleton organization"/>
    <property type="evidence" value="ECO:0007669"/>
    <property type="project" value="TreeGrafter"/>
</dbReference>
<dbReference type="OrthoDB" id="538223at2759"/>
<dbReference type="PANTHER" id="PTHR16266">
    <property type="entry name" value="WD REPEAT DOMAIN 9"/>
    <property type="match status" value="1"/>
</dbReference>
<feature type="repeat" description="WD" evidence="3">
    <location>
        <begin position="369"/>
        <end position="400"/>
    </location>
</feature>
<accession>A0A9W8G6W6</accession>
<dbReference type="InterPro" id="IPR001487">
    <property type="entry name" value="Bromodomain"/>
</dbReference>
<feature type="repeat" description="WD" evidence="3">
    <location>
        <begin position="213"/>
        <end position="254"/>
    </location>
</feature>
<dbReference type="SUPFAM" id="SSF47370">
    <property type="entry name" value="Bromodomain"/>
    <property type="match status" value="1"/>
</dbReference>
<feature type="region of interest" description="Disordered" evidence="4">
    <location>
        <begin position="462"/>
        <end position="525"/>
    </location>
</feature>
<evidence type="ECO:0000313" key="7">
    <source>
        <dbReference type="Proteomes" id="UP001151518"/>
    </source>
</evidence>
<dbReference type="PANTHER" id="PTHR16266:SF17">
    <property type="entry name" value="BRWD3"/>
    <property type="match status" value="1"/>
</dbReference>
<dbReference type="Gene3D" id="1.20.920.10">
    <property type="entry name" value="Bromodomain-like"/>
    <property type="match status" value="1"/>
</dbReference>
<keyword evidence="3" id="KW-0853">WD repeat</keyword>
<dbReference type="SMART" id="SM00297">
    <property type="entry name" value="BROMO"/>
    <property type="match status" value="1"/>
</dbReference>
<dbReference type="Pfam" id="PF00439">
    <property type="entry name" value="Bromodomain"/>
    <property type="match status" value="1"/>
</dbReference>
<dbReference type="GO" id="GO:0006357">
    <property type="term" value="P:regulation of transcription by RNA polymerase II"/>
    <property type="evidence" value="ECO:0007669"/>
    <property type="project" value="TreeGrafter"/>
</dbReference>
<dbReference type="InterPro" id="IPR036322">
    <property type="entry name" value="WD40_repeat_dom_sf"/>
</dbReference>
<dbReference type="PROSITE" id="PS50082">
    <property type="entry name" value="WD_REPEATS_2"/>
    <property type="match status" value="3"/>
</dbReference>
<feature type="compositionally biased region" description="Basic residues" evidence="4">
    <location>
        <begin position="788"/>
        <end position="798"/>
    </location>
</feature>
<evidence type="ECO:0000259" key="5">
    <source>
        <dbReference type="PROSITE" id="PS50014"/>
    </source>
</evidence>
<dbReference type="GO" id="GO:0006325">
    <property type="term" value="P:chromatin organization"/>
    <property type="evidence" value="ECO:0007669"/>
    <property type="project" value="UniProtKB-ARBA"/>
</dbReference>
<feature type="compositionally biased region" description="Low complexity" evidence="4">
    <location>
        <begin position="1172"/>
        <end position="1194"/>
    </location>
</feature>
<dbReference type="GO" id="GO:0005634">
    <property type="term" value="C:nucleus"/>
    <property type="evidence" value="ECO:0007669"/>
    <property type="project" value="TreeGrafter"/>
</dbReference>
<dbReference type="Gene3D" id="2.130.10.10">
    <property type="entry name" value="YVTN repeat-like/Quinoprotein amine dehydrogenase"/>
    <property type="match status" value="2"/>
</dbReference>
<dbReference type="Pfam" id="PF00400">
    <property type="entry name" value="WD40"/>
    <property type="match status" value="4"/>
</dbReference>
<feature type="compositionally biased region" description="Acidic residues" evidence="4">
    <location>
        <begin position="1719"/>
        <end position="1752"/>
    </location>
</feature>
<dbReference type="SUPFAM" id="SSF50978">
    <property type="entry name" value="WD40 repeat-like"/>
    <property type="match status" value="1"/>
</dbReference>
<dbReference type="Pfam" id="PF25313">
    <property type="entry name" value="BRWD_AD"/>
    <property type="match status" value="1"/>
</dbReference>
<dbReference type="InterPro" id="IPR057452">
    <property type="entry name" value="BRWD/PHIP_N"/>
</dbReference>
<sequence length="1752" mass="193098">MLCASCKRFAAAEEPRLATQAPSAQKAPPSRAEQELNFLIAHYLSLGPLQDAALPLRQALESTSSMLPPRHDWLGNVHARRYDELVRELPHIASTELLRVVQAITNRDSAALLTAGGTLLGRTCKRLPHDSSAKALSTKLRRRSKYPGQPLQRPTSLPLSVFSSFKRLVRCHGHKYPTFCVLFDRTSRRMITGSDDYLVKVWCTRTGYLINTFKGHQEVITDIALNIENTLLASASADGTVRIWSLKTGEPRAVLVANPHGRAKSITAVKFSPSPRQEIRFLATTCDDGLCRLYRWDRQALKFDQTPFVIDGRPEARDTVTSFAFSHTGSRFAIATSSGYVSIYSTIADAGNAPDGAVSWGAPKLITRIAAHDESITTLVFSGNGEMFLTGSTDGTAKVWRSVGAELTWKSISVDIKESVPSAGDAPELVLNNQLSDLFRLLPGVAVQPVADASATANADTSLLSQQQQQRRNSLLAGATRVAEASSDSQAQSNPSIDTIPTGLPASTETPALNSSEQSAGAPAVPLASENNTALSPIATLSRAPGNTVNPTAAPTPAVKRVETNQVAWVCDGSRVIISNNIGTVAVFDPQTGKECWRRRAHGIAEVYVLIPHPSDPRIAVSGGYDGRAILWNIDTGDILREFKVGEQLFDGSFSEDGLKFALTSESGAATLFGLGPSWAYEDANKMPEQMFDNDYTATIMDENHFVADQQTQIPSYLVPHSALMDFDGHIYRNQKGSRFGLGIESGVDELKFSREDNSRMAALNIELEHAYLDHRAAQAPVAEVHPSRGRGRGRRRGATGSMAPRALVAVEEAPELELPIIIPMDDDSDDEEYNAVEDDEEEEENEIEDDEDERSGTGAMFTNPRSHRRGMSSVATDGDYDDEVEDPHAGARDRRSALELLRSRHGSATAVRSSADSPRRSTRRTIEEDEDEDEDYVMDVDGGDASHVASTQTSLRRRNTGDRGLSDNGQSGRPQRGGARRLRINVLYESESLTSDEDFQPRSATTATRTGRPRGRPRRNTTQRPADTGISDDVQRQTRNRRIASDSDEDDYRIEDSENSEYNAGPGANGADIDVDIDGLSVSDNEQHAVDSTTNPRPLRRANRLLSRNNSGSHMAAHGSPRTRSYAGQRPAIGEDGNEGSAHIDIEHAEDHALTTSQPGLRNGHMRVPRSNDNSMYSDGDSSSFASDSAARNQRSRRQNKHRNLHLAQASNSIATTSSGSALNNGIYQQYKPTDWILATKPSTVPYRPQIGDIVVYFKEGHEDFWKSPFRCKKLNERLLPYVAMPNLSVAVFGKVTGLRYAVGPPTYCTVKLQLLENQTIEDLDMEAVGNHELTHKSIQVQYHDCEGIPDFIILYSRYRASLRSSLKGGDSVSVLFDEDQAHRATIIGFRDIKPTSRQTSVTRLIARNPWKSITVEWADSDGGQEYNTGSASNGGGIDTESKTECVSPWELVHDDDAAEAEIPTDVKETLLGVVNNLRSKSEFVWFVQDVDYKGEYPEYLLNIAYPMCLNTIYDRLRNGFYRHINAVSFDMGLIQENADTFNDPGTPVPIAAQKLAVEYRQLLDQATNNEPSVNGDEDDSDNGAYLRRQSTNSQQQRQRQWSQPSPKRPTRGSRRSLSGQSRAATIKSEDQYAFNRSQRTRKRKTRSSNDGDEGRGARRVLRRTSTGGRSSQHLRQSRRGSSSRLDSESDFSENSDGDEYDSTESKVGSGNLLAENNMDEEYSNSDNGNGEDEYDEYNLEDDDDDDGLYR</sequence>
<feature type="compositionally biased region" description="Basic residues" evidence="4">
    <location>
        <begin position="1012"/>
        <end position="1022"/>
    </location>
</feature>
<dbReference type="InterPro" id="IPR057451">
    <property type="entry name" value="BRWD/PHIP_AD"/>
</dbReference>
<feature type="region of interest" description="Disordered" evidence="4">
    <location>
        <begin position="1154"/>
        <end position="1205"/>
    </location>
</feature>
<dbReference type="InterPro" id="IPR001680">
    <property type="entry name" value="WD40_rpt"/>
</dbReference>
<dbReference type="EMBL" id="JANBTW010000029">
    <property type="protein sequence ID" value="KAJ2677685.1"/>
    <property type="molecule type" value="Genomic_DNA"/>
</dbReference>
<evidence type="ECO:0000256" key="2">
    <source>
        <dbReference type="PROSITE-ProRule" id="PRU00035"/>
    </source>
</evidence>
<dbReference type="GO" id="GO:0008360">
    <property type="term" value="P:regulation of cell shape"/>
    <property type="evidence" value="ECO:0007669"/>
    <property type="project" value="TreeGrafter"/>
</dbReference>
<gene>
    <name evidence="6" type="ORF">GGI25_002930</name>
</gene>
<feature type="region of interest" description="Disordered" evidence="4">
    <location>
        <begin position="1567"/>
        <end position="1752"/>
    </location>
</feature>